<dbReference type="GO" id="GO:0005840">
    <property type="term" value="C:ribosome"/>
    <property type="evidence" value="ECO:0007669"/>
    <property type="project" value="UniProtKB-KW"/>
</dbReference>
<name>A0A383RER4_PAEAL</name>
<dbReference type="InterPro" id="IPR029751">
    <property type="entry name" value="Ribosomal_L25_dom"/>
</dbReference>
<evidence type="ECO:0000256" key="2">
    <source>
        <dbReference type="ARBA" id="ARBA00023274"/>
    </source>
</evidence>
<dbReference type="AlphaFoldDB" id="A0A383RER4"/>
<gene>
    <name evidence="4" type="ORF">PBLR_13862</name>
</gene>
<proteinExistence type="predicted"/>
<feature type="domain" description="Large ribosomal subunit protein bL25 L25" evidence="3">
    <location>
        <begin position="6"/>
        <end position="90"/>
    </location>
</feature>
<dbReference type="Pfam" id="PF01386">
    <property type="entry name" value="Ribosomal_L25p"/>
    <property type="match status" value="1"/>
</dbReference>
<evidence type="ECO:0000313" key="5">
    <source>
        <dbReference type="Proteomes" id="UP000304148"/>
    </source>
</evidence>
<dbReference type="SUPFAM" id="SSF50715">
    <property type="entry name" value="Ribosomal protein L25-like"/>
    <property type="match status" value="1"/>
</dbReference>
<dbReference type="Gene3D" id="2.40.240.10">
    <property type="entry name" value="Ribosomal Protein L25, Chain P"/>
    <property type="match status" value="1"/>
</dbReference>
<keyword evidence="2" id="KW-0687">Ribonucleoprotein</keyword>
<evidence type="ECO:0000256" key="1">
    <source>
        <dbReference type="ARBA" id="ARBA00022980"/>
    </source>
</evidence>
<dbReference type="RefSeq" id="WP_138187179.1">
    <property type="nucleotide sequence ID" value="NZ_JAPDMW010000002.1"/>
</dbReference>
<dbReference type="GO" id="GO:1990904">
    <property type="term" value="C:ribonucleoprotein complex"/>
    <property type="evidence" value="ECO:0007669"/>
    <property type="project" value="UniProtKB-KW"/>
</dbReference>
<dbReference type="GO" id="GO:0006412">
    <property type="term" value="P:translation"/>
    <property type="evidence" value="ECO:0007669"/>
    <property type="project" value="InterPro"/>
</dbReference>
<dbReference type="InterPro" id="IPR011035">
    <property type="entry name" value="Ribosomal_bL25/Gln-tRNA_synth"/>
</dbReference>
<dbReference type="InterPro" id="IPR020056">
    <property type="entry name" value="Rbsml_bL25/Gln-tRNA_synth_N"/>
</dbReference>
<keyword evidence="1 4" id="KW-0689">Ribosomal protein</keyword>
<accession>A0A383RER4</accession>
<dbReference type="GO" id="GO:0003735">
    <property type="term" value="F:structural constituent of ribosome"/>
    <property type="evidence" value="ECO:0007669"/>
    <property type="project" value="InterPro"/>
</dbReference>
<evidence type="ECO:0000259" key="3">
    <source>
        <dbReference type="Pfam" id="PF01386"/>
    </source>
</evidence>
<organism evidence="4 5">
    <name type="scientific">Paenibacillus alvei</name>
    <name type="common">Bacillus alvei</name>
    <dbReference type="NCBI Taxonomy" id="44250"/>
    <lineage>
        <taxon>Bacteria</taxon>
        <taxon>Bacillati</taxon>
        <taxon>Bacillota</taxon>
        <taxon>Bacilli</taxon>
        <taxon>Bacillales</taxon>
        <taxon>Paenibacillaceae</taxon>
        <taxon>Paenibacillus</taxon>
    </lineage>
</organism>
<sequence>MMQHFQAVTRNSENRGALRQLRKEGRLPCVLLHKGTSVNLHLDEKKFSMWVRDTTSSQLELSFDGADPITATVKEIQRHPVTNDIVHADLLRM</sequence>
<dbReference type="Proteomes" id="UP000304148">
    <property type="component" value="Chromosome"/>
</dbReference>
<protein>
    <submittedName>
        <fullName evidence="4">50S ribosomal protein L25</fullName>
    </submittedName>
</protein>
<reference evidence="5" key="1">
    <citation type="submission" date="2018-08" db="EMBL/GenBank/DDBJ databases">
        <authorList>
            <person name="Chevrot R."/>
        </authorList>
    </citation>
    <scope>NUCLEOTIDE SEQUENCE [LARGE SCALE GENOMIC DNA]</scope>
</reference>
<dbReference type="CDD" id="cd00495">
    <property type="entry name" value="Ribosomal_L25_TL5_CTC"/>
    <property type="match status" value="1"/>
</dbReference>
<dbReference type="EMBL" id="LS992241">
    <property type="protein sequence ID" value="SYX85440.1"/>
    <property type="molecule type" value="Genomic_DNA"/>
</dbReference>
<evidence type="ECO:0000313" key="4">
    <source>
        <dbReference type="EMBL" id="SYX85440.1"/>
    </source>
</evidence>